<gene>
    <name evidence="2" type="ORF">D8I35_07625</name>
</gene>
<keyword evidence="3" id="KW-1185">Reference proteome</keyword>
<evidence type="ECO:0000313" key="3">
    <source>
        <dbReference type="Proteomes" id="UP000278006"/>
    </source>
</evidence>
<evidence type="ECO:0000259" key="1">
    <source>
        <dbReference type="Pfam" id="PF01370"/>
    </source>
</evidence>
<feature type="domain" description="NAD-dependent epimerase/dehydratase" evidence="1">
    <location>
        <begin position="55"/>
        <end position="219"/>
    </location>
</feature>
<dbReference type="InterPro" id="IPR036291">
    <property type="entry name" value="NAD(P)-bd_dom_sf"/>
</dbReference>
<reference evidence="2 3" key="1">
    <citation type="submission" date="2018-10" db="EMBL/GenBank/DDBJ databases">
        <title>Draft genome of Cortibacter populi DSM10536.</title>
        <authorList>
            <person name="Bernier A.-M."/>
            <person name="Bernard K."/>
        </authorList>
    </citation>
    <scope>NUCLEOTIDE SEQUENCE [LARGE SCALE GENOMIC DNA]</scope>
    <source>
        <strain evidence="2 3">DSM 105136</strain>
    </source>
</reference>
<dbReference type="AlphaFoldDB" id="A0A3M6QTP8"/>
<evidence type="ECO:0000313" key="2">
    <source>
        <dbReference type="EMBL" id="RMX06400.1"/>
    </source>
</evidence>
<organism evidence="2 3">
    <name type="scientific">Corticibacter populi</name>
    <dbReference type="NCBI Taxonomy" id="1550736"/>
    <lineage>
        <taxon>Bacteria</taxon>
        <taxon>Pseudomonadati</taxon>
        <taxon>Pseudomonadota</taxon>
        <taxon>Betaproteobacteria</taxon>
        <taxon>Burkholderiales</taxon>
        <taxon>Comamonadaceae</taxon>
        <taxon>Corticibacter</taxon>
    </lineage>
</organism>
<dbReference type="InterPro" id="IPR001509">
    <property type="entry name" value="Epimerase_deHydtase"/>
</dbReference>
<protein>
    <submittedName>
        <fullName evidence="2">NAD(P)-dependent oxidoreductase</fullName>
    </submittedName>
</protein>
<comment type="caution">
    <text evidence="2">The sequence shown here is derived from an EMBL/GenBank/DDBJ whole genome shotgun (WGS) entry which is preliminary data.</text>
</comment>
<dbReference type="Gene3D" id="3.40.50.720">
    <property type="entry name" value="NAD(P)-binding Rossmann-like Domain"/>
    <property type="match status" value="1"/>
</dbReference>
<dbReference type="Proteomes" id="UP000278006">
    <property type="component" value="Unassembled WGS sequence"/>
</dbReference>
<dbReference type="Pfam" id="PF01370">
    <property type="entry name" value="Epimerase"/>
    <property type="match status" value="1"/>
</dbReference>
<dbReference type="EMBL" id="RDQO01000002">
    <property type="protein sequence ID" value="RMX06400.1"/>
    <property type="molecule type" value="Genomic_DNA"/>
</dbReference>
<name>A0A3M6QTP8_9BURK</name>
<accession>A0A3M6QTP8</accession>
<dbReference type="OrthoDB" id="9785845at2"/>
<proteinExistence type="predicted"/>
<sequence length="360" mass="39315">MTTTTSTMTAEFSPAVLDGLPLPDCFETEEALEAYLSTPTSDLVRDMARTEGDLLILGVGGKMGPTLARLARNAMAPERRVIAVARFSEPGVREQLEAHGIETIACDLQDRAALAQLPQCANVVFMAGRKFGAGGNMPLTWAMNAYVPALVAETFARSRIVAFSTACVYPFVPVTGQGAAEDSPLAPPGEYANSCVGRERLFEHFSQLHGTPGRLFRLSYAIDLRYGVLADVATKVWRGEPVDVTMGHVNVIWQGDANTQALRCLAAATVPTSPINVSGPETTSVRWLAEEFARLLERPATITGAEAPTAWLMNTGEAERLFGYPRVPLSQLMLWVTDWTRREQRLYGKPTKFESRDGRY</sequence>
<dbReference type="SUPFAM" id="SSF51735">
    <property type="entry name" value="NAD(P)-binding Rossmann-fold domains"/>
    <property type="match status" value="1"/>
</dbReference>